<dbReference type="SUPFAM" id="SSF50044">
    <property type="entry name" value="SH3-domain"/>
    <property type="match status" value="1"/>
</dbReference>
<proteinExistence type="predicted"/>
<feature type="compositionally biased region" description="Low complexity" evidence="1">
    <location>
        <begin position="648"/>
        <end position="665"/>
    </location>
</feature>
<protein>
    <recommendedName>
        <fullName evidence="4">SH3 domain-containing protein</fullName>
    </recommendedName>
</protein>
<feature type="compositionally biased region" description="Acidic residues" evidence="1">
    <location>
        <begin position="689"/>
        <end position="702"/>
    </location>
</feature>
<organism evidence="2 3">
    <name type="scientific">Rhizophlyctis rosea</name>
    <dbReference type="NCBI Taxonomy" id="64517"/>
    <lineage>
        <taxon>Eukaryota</taxon>
        <taxon>Fungi</taxon>
        <taxon>Fungi incertae sedis</taxon>
        <taxon>Chytridiomycota</taxon>
        <taxon>Chytridiomycota incertae sedis</taxon>
        <taxon>Chytridiomycetes</taxon>
        <taxon>Rhizophlyctidales</taxon>
        <taxon>Rhizophlyctidaceae</taxon>
        <taxon>Rhizophlyctis</taxon>
    </lineage>
</organism>
<feature type="compositionally biased region" description="Basic and acidic residues" evidence="1">
    <location>
        <begin position="752"/>
        <end position="777"/>
    </location>
</feature>
<evidence type="ECO:0000256" key="1">
    <source>
        <dbReference type="SAM" id="MobiDB-lite"/>
    </source>
</evidence>
<evidence type="ECO:0000313" key="3">
    <source>
        <dbReference type="Proteomes" id="UP001212841"/>
    </source>
</evidence>
<feature type="region of interest" description="Disordered" evidence="1">
    <location>
        <begin position="275"/>
        <end position="298"/>
    </location>
</feature>
<feature type="region of interest" description="Disordered" evidence="1">
    <location>
        <begin position="344"/>
        <end position="410"/>
    </location>
</feature>
<feature type="compositionally biased region" description="Polar residues" evidence="1">
    <location>
        <begin position="666"/>
        <end position="676"/>
    </location>
</feature>
<feature type="region of interest" description="Disordered" evidence="1">
    <location>
        <begin position="200"/>
        <end position="224"/>
    </location>
</feature>
<feature type="region of interest" description="Disordered" evidence="1">
    <location>
        <begin position="242"/>
        <end position="261"/>
    </location>
</feature>
<feature type="region of interest" description="Disordered" evidence="1">
    <location>
        <begin position="568"/>
        <end position="777"/>
    </location>
</feature>
<feature type="region of interest" description="Disordered" evidence="1">
    <location>
        <begin position="472"/>
        <end position="534"/>
    </location>
</feature>
<sequence>MVSAQVKRLFTWKRYYDFRAGGVGGYDAGLSGAICALEASDRREQFATFLDMLEETLMALSVLEDTEGDDGVDEVYSNYNHNMAHGGRMSPSSNASTMVARSVADSIARKLAAKTTQDAVEAVGLVQALGAVLVDMSIEAPSFKVNVGYMPSTYNEIPLEKNDLVTLFGLIDDRVGYGLNRRTNELGFVPLAHIDQHTVYQRPPDSYRPNPKRLSSRQLGLRQPGHSLNTNVIQRMAIANPNGHFRQGSTTNVGRQDVPAPPTDEQLLEVLRTAGQAGSAGSGGSSGDGGVPNATRKASVNSSINAGIADGKRYSIGQTIHVPAGYAPSAQRAGVQAAYGRAASPYTGHQQPAVGQSREERQYRRAGMASPIPGDYGRLPPNPNHPKFSDQGTPTYYHPGQTKGRIENDGRQEGRYAEGMYEEPLSEVSGVADAGRKHSAGGRVHAASPVPHQFGAPPVHGGYASPVPHRYGREERDPRYGGFGVPQNRARSKSNVGGYPDPNVPVHKHQRSQSTGSILSAESEGPYELPPERPEMPQRVVQHGQYPPPPQGRPGVGVKHMQHRLPYSRVGQLSPIPASPSTPTSPIGSTPSSHTSPGAGPSESIPPIPGQQPIRYNLESLGPIARPCQIPMQTLSPTGPVPPPPTRTSPTSLTSSSPPRSAKSPIFSTSSKSNTGTPATPATPRTLDYDEDGEEDVDEEEVGSVKSPALSAVLPQRVPAGRDEGSGKAYELGPAGLRHSRPDSDEVVIIEDGSRWSAESDRPEIKGKRGSDDVEVR</sequence>
<dbReference type="InterPro" id="IPR036028">
    <property type="entry name" value="SH3-like_dom_sf"/>
</dbReference>
<evidence type="ECO:0000313" key="2">
    <source>
        <dbReference type="EMBL" id="KAJ3040838.1"/>
    </source>
</evidence>
<reference evidence="2" key="1">
    <citation type="submission" date="2020-05" db="EMBL/GenBank/DDBJ databases">
        <title>Phylogenomic resolution of chytrid fungi.</title>
        <authorList>
            <person name="Stajich J.E."/>
            <person name="Amses K."/>
            <person name="Simmons R."/>
            <person name="Seto K."/>
            <person name="Myers J."/>
            <person name="Bonds A."/>
            <person name="Quandt C.A."/>
            <person name="Barry K."/>
            <person name="Liu P."/>
            <person name="Grigoriev I."/>
            <person name="Longcore J.E."/>
            <person name="James T.Y."/>
        </authorList>
    </citation>
    <scope>NUCLEOTIDE SEQUENCE</scope>
    <source>
        <strain evidence="2">JEL0318</strain>
    </source>
</reference>
<dbReference type="AlphaFoldDB" id="A0AAD5S4S7"/>
<accession>A0AAD5S4S7</accession>
<feature type="compositionally biased region" description="Low complexity" evidence="1">
    <location>
        <begin position="574"/>
        <end position="602"/>
    </location>
</feature>
<dbReference type="EMBL" id="JADGJD010001530">
    <property type="protein sequence ID" value="KAJ3040838.1"/>
    <property type="molecule type" value="Genomic_DNA"/>
</dbReference>
<dbReference type="Proteomes" id="UP001212841">
    <property type="component" value="Unassembled WGS sequence"/>
</dbReference>
<comment type="caution">
    <text evidence="2">The sequence shown here is derived from an EMBL/GenBank/DDBJ whole genome shotgun (WGS) entry which is preliminary data.</text>
</comment>
<feature type="compositionally biased region" description="Gly residues" evidence="1">
    <location>
        <begin position="278"/>
        <end position="290"/>
    </location>
</feature>
<keyword evidence="3" id="KW-1185">Reference proteome</keyword>
<name>A0AAD5S4S7_9FUNG</name>
<evidence type="ECO:0008006" key="4">
    <source>
        <dbReference type="Google" id="ProtNLM"/>
    </source>
</evidence>
<gene>
    <name evidence="2" type="ORF">HK097_002459</name>
</gene>